<dbReference type="InterPro" id="IPR001173">
    <property type="entry name" value="Glyco_trans_2-like"/>
</dbReference>
<comment type="caution">
    <text evidence="2">The sequence shown here is derived from an EMBL/GenBank/DDBJ whole genome shotgun (WGS) entry which is preliminary data.</text>
</comment>
<dbReference type="InterPro" id="IPR050834">
    <property type="entry name" value="Glycosyltransf_2"/>
</dbReference>
<evidence type="ECO:0000313" key="2">
    <source>
        <dbReference type="EMBL" id="KHS41795.1"/>
    </source>
</evidence>
<dbReference type="PANTHER" id="PTHR43685:SF2">
    <property type="entry name" value="GLYCOSYLTRANSFERASE 2-LIKE DOMAIN-CONTAINING PROTEIN"/>
    <property type="match status" value="1"/>
</dbReference>
<dbReference type="InterPro" id="IPR029044">
    <property type="entry name" value="Nucleotide-diphossugar_trans"/>
</dbReference>
<feature type="domain" description="Glycosyltransferase 2-like" evidence="1">
    <location>
        <begin position="78"/>
        <end position="249"/>
    </location>
</feature>
<dbReference type="SUPFAM" id="SSF53448">
    <property type="entry name" value="Nucleotide-diphospho-sugar transferases"/>
    <property type="match status" value="1"/>
</dbReference>
<dbReference type="GO" id="GO:0016740">
    <property type="term" value="F:transferase activity"/>
    <property type="evidence" value="ECO:0007669"/>
    <property type="project" value="UniProtKB-KW"/>
</dbReference>
<accession>A0A0B8ZFH6</accession>
<organism evidence="2 3">
    <name type="scientific">Novosphingobium subterraneum</name>
    <dbReference type="NCBI Taxonomy" id="48936"/>
    <lineage>
        <taxon>Bacteria</taxon>
        <taxon>Pseudomonadati</taxon>
        <taxon>Pseudomonadota</taxon>
        <taxon>Alphaproteobacteria</taxon>
        <taxon>Sphingomonadales</taxon>
        <taxon>Sphingomonadaceae</taxon>
        <taxon>Novosphingobium</taxon>
    </lineage>
</organism>
<name>A0A0B8ZFH6_9SPHN</name>
<dbReference type="RefSeq" id="WP_039338402.1">
    <property type="nucleotide sequence ID" value="NZ_JRVC01000034.1"/>
</dbReference>
<keyword evidence="2" id="KW-0808">Transferase</keyword>
<evidence type="ECO:0000259" key="1">
    <source>
        <dbReference type="Pfam" id="PF00535"/>
    </source>
</evidence>
<sequence length="378" mass="41914">MLKDVVVPTALYHLTVAEALEAGKLASPFMAWLWHEGRPIASTKLVDGHGVCDIASWASQQAVAPDTGSPAAVPHTVSVIICTRDRPEQLDRCLASLAGQTFQPHEVLVVDNASSTTETAEVVSRHGHIYLREDRAGLSHARNTGIAAASGDIVAFTDDDTVLHPDWLLRLEAAFDTDHVWAATGLVIPAELRTEAQCIFELGWSFGHGFVRKDYDASYYQKTRMRGTPTWEFGAGASMAFRRDIFNKIGLFDPHLGAGASGCSEDSEIWYRILHAGGLCRYEPASVLYHFHRADMAGLQKQIRAYMRGHVVALWIQYRKSSDIGNLRRLLISLPRYYLRKVCRRVLHGITVPTCTLGDEIAGYFSGLHHIVKNHRSL</sequence>
<dbReference type="AlphaFoldDB" id="A0A0B8ZFH6"/>
<gene>
    <name evidence="2" type="ORF">NJ75_04515</name>
</gene>
<evidence type="ECO:0000313" key="3">
    <source>
        <dbReference type="Proteomes" id="UP000031338"/>
    </source>
</evidence>
<dbReference type="Gene3D" id="3.90.550.10">
    <property type="entry name" value="Spore Coat Polysaccharide Biosynthesis Protein SpsA, Chain A"/>
    <property type="match status" value="1"/>
</dbReference>
<dbReference type="PANTHER" id="PTHR43685">
    <property type="entry name" value="GLYCOSYLTRANSFERASE"/>
    <property type="match status" value="1"/>
</dbReference>
<proteinExistence type="predicted"/>
<dbReference type="STRING" id="48936.NJ75_04515"/>
<dbReference type="EMBL" id="JRVC01000034">
    <property type="protein sequence ID" value="KHS41795.1"/>
    <property type="molecule type" value="Genomic_DNA"/>
</dbReference>
<protein>
    <submittedName>
        <fullName evidence="2">Glycosyltransferase</fullName>
    </submittedName>
</protein>
<dbReference type="Pfam" id="PF00535">
    <property type="entry name" value="Glycos_transf_2"/>
    <property type="match status" value="1"/>
</dbReference>
<keyword evidence="3" id="KW-1185">Reference proteome</keyword>
<dbReference type="Proteomes" id="UP000031338">
    <property type="component" value="Unassembled WGS sequence"/>
</dbReference>
<reference evidence="2 3" key="1">
    <citation type="submission" date="2014-10" db="EMBL/GenBank/DDBJ databases">
        <title>Draft genome sequence of Novosphingobium subterraneum DSM 12447.</title>
        <authorList>
            <person name="Gan H.M."/>
            <person name="Gan H.Y."/>
            <person name="Savka M.A."/>
        </authorList>
    </citation>
    <scope>NUCLEOTIDE SEQUENCE [LARGE SCALE GENOMIC DNA]</scope>
    <source>
        <strain evidence="2 3">DSM 12447</strain>
    </source>
</reference>